<evidence type="ECO:0000313" key="2">
    <source>
        <dbReference type="Proteomes" id="UP000037712"/>
    </source>
</evidence>
<name>A0A0M9WQT0_RHORH</name>
<dbReference type="PATRIC" id="fig|1441923.3.peg.161"/>
<dbReference type="AlphaFoldDB" id="A0A0M9WQT0"/>
<gene>
    <name evidence="1" type="ORF">Z051_00730</name>
</gene>
<accession>A0A0M9WQT0</accession>
<protein>
    <submittedName>
        <fullName evidence="1">Uncharacterized protein</fullName>
    </submittedName>
</protein>
<reference evidence="2" key="2">
    <citation type="submission" date="2015-01" db="EMBL/GenBank/DDBJ databases">
        <title>Draft genome sequence of potential hydrocarbon metabolising strain of Rhodococcus rhodochrous.</title>
        <authorList>
            <person name="Aggarwal R.K."/>
            <person name="Dawar C."/>
        </authorList>
    </citation>
    <scope>NUCLEOTIDE SEQUENCE [LARGE SCALE GENOMIC DNA]</scope>
    <source>
        <strain evidence="2">KG-21</strain>
    </source>
</reference>
<proteinExistence type="predicted"/>
<comment type="caution">
    <text evidence="1">The sequence shown here is derived from an EMBL/GenBank/DDBJ whole genome shotgun (WGS) entry which is preliminary data.</text>
</comment>
<reference evidence="1 2" key="1">
    <citation type="journal article" date="2015" name="Genome Announc.">
        <title>Draft Genome Sequence of Rhodococcus rhodochrous Strain KG-21, a Soil Isolate from Oil Fields of Krishna-Godavari Basin, India.</title>
        <authorList>
            <person name="Dawar C."/>
            <person name="Aggarwal R.K."/>
        </authorList>
    </citation>
    <scope>NUCLEOTIDE SEQUENCE [LARGE SCALE GENOMIC DNA]</scope>
    <source>
        <strain evidence="1 2">KG-21</strain>
    </source>
</reference>
<organism evidence="1 2">
    <name type="scientific">Rhodococcus rhodochrous KG-21</name>
    <dbReference type="NCBI Taxonomy" id="1441923"/>
    <lineage>
        <taxon>Bacteria</taxon>
        <taxon>Bacillati</taxon>
        <taxon>Actinomycetota</taxon>
        <taxon>Actinomycetes</taxon>
        <taxon>Mycobacteriales</taxon>
        <taxon>Nocardiaceae</taxon>
        <taxon>Rhodococcus</taxon>
    </lineage>
</organism>
<sequence>MFAHWHLFARSRPKQNVWIDVSEYAADYGTIDAGVDQVLQRQQLRLAGMACTLENPGSGECGLDTCIDRAVAAMEHIRRRNGFLLSQLAITVADNPLHPAQALDRLEVNAVIEESLDAACARHRYPRPTVTLLLRTGANGIADRSPVGTLETVRDMALELS</sequence>
<dbReference type="EMBL" id="AZYO01000001">
    <property type="protein sequence ID" value="KOS58137.1"/>
    <property type="molecule type" value="Genomic_DNA"/>
</dbReference>
<evidence type="ECO:0000313" key="1">
    <source>
        <dbReference type="EMBL" id="KOS58137.1"/>
    </source>
</evidence>
<dbReference type="Proteomes" id="UP000037712">
    <property type="component" value="Unassembled WGS sequence"/>
</dbReference>